<dbReference type="Gene3D" id="2.40.30.20">
    <property type="match status" value="2"/>
</dbReference>
<dbReference type="PIRSF" id="PIRSF000498">
    <property type="entry name" value="Riboflavin_syn_A"/>
    <property type="match status" value="1"/>
</dbReference>
<dbReference type="NCBIfam" id="TIGR00187">
    <property type="entry name" value="ribE"/>
    <property type="match status" value="1"/>
</dbReference>
<evidence type="ECO:0000256" key="6">
    <source>
        <dbReference type="ARBA" id="ARBA00022679"/>
    </source>
</evidence>
<keyword evidence="7" id="KW-0677">Repeat</keyword>
<dbReference type="InterPro" id="IPR017938">
    <property type="entry name" value="Riboflavin_synthase-like_b-brl"/>
</dbReference>
<evidence type="ECO:0000256" key="8">
    <source>
        <dbReference type="NCBIfam" id="TIGR00187"/>
    </source>
</evidence>
<dbReference type="PANTHER" id="PTHR21098:SF0">
    <property type="entry name" value="RIBOFLAVIN SYNTHASE"/>
    <property type="match status" value="1"/>
</dbReference>
<protein>
    <recommendedName>
        <fullName evidence="4 8">Riboflavin synthase</fullName>
        <ecNumber evidence="3 8">2.5.1.9</ecNumber>
    </recommendedName>
</protein>
<evidence type="ECO:0000256" key="2">
    <source>
        <dbReference type="ARBA" id="ARBA00004887"/>
    </source>
</evidence>
<keyword evidence="13" id="KW-1185">Reference proteome</keyword>
<evidence type="ECO:0000256" key="1">
    <source>
        <dbReference type="ARBA" id="ARBA00002803"/>
    </source>
</evidence>
<keyword evidence="6" id="KW-0808">Transferase</keyword>
<dbReference type="EC" id="2.5.1.9" evidence="3 8"/>
<evidence type="ECO:0000256" key="7">
    <source>
        <dbReference type="ARBA" id="ARBA00022737"/>
    </source>
</evidence>
<evidence type="ECO:0000256" key="9">
    <source>
        <dbReference type="PROSITE-ProRule" id="PRU00524"/>
    </source>
</evidence>
<evidence type="ECO:0000256" key="10">
    <source>
        <dbReference type="SAM" id="MobiDB-lite"/>
    </source>
</evidence>
<dbReference type="OrthoDB" id="10084at2157"/>
<dbReference type="CDD" id="cd00402">
    <property type="entry name" value="Riboflavin_synthase_like"/>
    <property type="match status" value="1"/>
</dbReference>
<evidence type="ECO:0000313" key="12">
    <source>
        <dbReference type="EMBL" id="SEW11701.1"/>
    </source>
</evidence>
<feature type="repeat" description="Lumazine-binding" evidence="9">
    <location>
        <begin position="101"/>
        <end position="214"/>
    </location>
</feature>
<gene>
    <name evidence="12" type="ORF">SAMN04487945_1567</name>
</gene>
<dbReference type="PANTHER" id="PTHR21098">
    <property type="entry name" value="RIBOFLAVIN SYNTHASE ALPHA CHAIN"/>
    <property type="match status" value="1"/>
</dbReference>
<feature type="domain" description="Lumazine-binding" evidence="11">
    <location>
        <begin position="1"/>
        <end position="100"/>
    </location>
</feature>
<evidence type="ECO:0000256" key="4">
    <source>
        <dbReference type="ARBA" id="ARBA00013950"/>
    </source>
</evidence>
<dbReference type="AlphaFoldDB" id="A0A1I0PBH2"/>
<comment type="function">
    <text evidence="1">Catalyzes the dismutation of two molecules of 6,7-dimethyl-8-ribityllumazine, resulting in the formation of riboflavin and 5-amino-6-(D-ribitylamino)uracil.</text>
</comment>
<accession>A0A1I0PBH2</accession>
<name>A0A1I0PBH2_9EURY</name>
<dbReference type="PROSITE" id="PS51177">
    <property type="entry name" value="LUMAZINE_BIND"/>
    <property type="match status" value="2"/>
</dbReference>
<dbReference type="Proteomes" id="UP000198518">
    <property type="component" value="Unassembled WGS sequence"/>
</dbReference>
<reference evidence="12 13" key="1">
    <citation type="submission" date="2016-10" db="EMBL/GenBank/DDBJ databases">
        <authorList>
            <person name="de Groot N.N."/>
        </authorList>
    </citation>
    <scope>NUCLEOTIDE SEQUENCE [LARGE SCALE GENOMIC DNA]</scope>
    <source>
        <strain evidence="12 13">CGMCC 1.5337</strain>
    </source>
</reference>
<evidence type="ECO:0000259" key="11">
    <source>
        <dbReference type="PROSITE" id="PS51177"/>
    </source>
</evidence>
<dbReference type="InterPro" id="IPR001783">
    <property type="entry name" value="Lumazine-bd"/>
</dbReference>
<dbReference type="NCBIfam" id="NF006767">
    <property type="entry name" value="PRK09289.1"/>
    <property type="match status" value="1"/>
</dbReference>
<feature type="region of interest" description="Disordered" evidence="10">
    <location>
        <begin position="155"/>
        <end position="175"/>
    </location>
</feature>
<dbReference type="GO" id="GO:0004746">
    <property type="term" value="F:riboflavin synthase activity"/>
    <property type="evidence" value="ECO:0007669"/>
    <property type="project" value="UniProtKB-UniRule"/>
</dbReference>
<dbReference type="GO" id="GO:0009231">
    <property type="term" value="P:riboflavin biosynthetic process"/>
    <property type="evidence" value="ECO:0007669"/>
    <property type="project" value="UniProtKB-KW"/>
</dbReference>
<dbReference type="SUPFAM" id="SSF63380">
    <property type="entry name" value="Riboflavin synthase domain-like"/>
    <property type="match status" value="2"/>
</dbReference>
<evidence type="ECO:0000256" key="3">
    <source>
        <dbReference type="ARBA" id="ARBA00012827"/>
    </source>
</evidence>
<sequence>MFTGIIEATGTVEAVADDEGGRRLRIAVEDGDFGAFSHGESISVGGVCLTVEDWDDAGGEWFSVFTAAETLEKTTLSAVSEGDLVNLERALPADGRLDGHVVQGHVDTTTEVVAVEQVGEDWTFTFALPDGHEQYVAPKGSIALDGISLTVADVDDAPDEQSGGSQTSSDQRAGTFSVAVIPTTYDLTSLSERQPGDSVNVEVDVLAKYVERMAAYDSDSSPDSVAPDSSR</sequence>
<proteinExistence type="predicted"/>
<organism evidence="12 13">
    <name type="scientific">Halobacterium jilantaiense</name>
    <dbReference type="NCBI Taxonomy" id="355548"/>
    <lineage>
        <taxon>Archaea</taxon>
        <taxon>Methanobacteriati</taxon>
        <taxon>Methanobacteriota</taxon>
        <taxon>Stenosarchaea group</taxon>
        <taxon>Halobacteria</taxon>
        <taxon>Halobacteriales</taxon>
        <taxon>Halobacteriaceae</taxon>
        <taxon>Halobacterium</taxon>
    </lineage>
</organism>
<dbReference type="RefSeq" id="WP_089668771.1">
    <property type="nucleotide sequence ID" value="NZ_FOJA01000001.1"/>
</dbReference>
<feature type="domain" description="Lumazine-binding" evidence="11">
    <location>
        <begin position="101"/>
        <end position="214"/>
    </location>
</feature>
<dbReference type="InterPro" id="IPR023366">
    <property type="entry name" value="ATP_synth_asu-like_sf"/>
</dbReference>
<feature type="compositionally biased region" description="Polar residues" evidence="10">
    <location>
        <begin position="162"/>
        <end position="174"/>
    </location>
</feature>
<dbReference type="InterPro" id="IPR026017">
    <property type="entry name" value="Lumazine-bd_dom"/>
</dbReference>
<dbReference type="EMBL" id="FOJA01000001">
    <property type="protein sequence ID" value="SEW11701.1"/>
    <property type="molecule type" value="Genomic_DNA"/>
</dbReference>
<dbReference type="FunFam" id="2.40.30.20:FF:000004">
    <property type="entry name" value="Riboflavin synthase, alpha subunit"/>
    <property type="match status" value="1"/>
</dbReference>
<comment type="pathway">
    <text evidence="2">Cofactor biosynthesis; riboflavin biosynthesis; riboflavin from 2-hydroxy-3-oxobutyl phosphate and 5-amino-6-(D-ribitylamino)uracil: step 2/2.</text>
</comment>
<dbReference type="STRING" id="355548.SAMN04487945_1567"/>
<evidence type="ECO:0000313" key="13">
    <source>
        <dbReference type="Proteomes" id="UP000198518"/>
    </source>
</evidence>
<dbReference type="Pfam" id="PF00677">
    <property type="entry name" value="Lum_binding"/>
    <property type="match status" value="2"/>
</dbReference>
<evidence type="ECO:0000256" key="5">
    <source>
        <dbReference type="ARBA" id="ARBA00022619"/>
    </source>
</evidence>
<keyword evidence="5" id="KW-0686">Riboflavin biosynthesis</keyword>
<feature type="repeat" description="Lumazine-binding" evidence="9">
    <location>
        <begin position="1"/>
        <end position="100"/>
    </location>
</feature>